<name>C5K620_PERM5</name>
<dbReference type="RefSeq" id="XP_002788254.1">
    <property type="nucleotide sequence ID" value="XM_002788208.1"/>
</dbReference>
<feature type="region of interest" description="Disordered" evidence="1">
    <location>
        <begin position="62"/>
        <end position="91"/>
    </location>
</feature>
<dbReference type="Proteomes" id="UP000007800">
    <property type="component" value="Unassembled WGS sequence"/>
</dbReference>
<accession>C5K620</accession>
<gene>
    <name evidence="2" type="ORF">Pmar_PMAR007311</name>
</gene>
<feature type="region of interest" description="Disordered" evidence="1">
    <location>
        <begin position="1"/>
        <end position="46"/>
    </location>
</feature>
<sequence length="143" mass="16144">MGCTSSKQDIDHPVSTTATSSSSSPTRTPRTPLKGDVREHQRKGVIPPWDELMGKKRIVEERRKRRGKEDEEMQQFEGSIQDGPDSNAATAAVAMHQSERFRIIILYDPKRWCVVVGLLPSTEPQRIYAESRGDYSKRKGISC</sequence>
<dbReference type="AlphaFoldDB" id="C5K620"/>
<organism evidence="3">
    <name type="scientific">Perkinsus marinus (strain ATCC 50983 / TXsc)</name>
    <dbReference type="NCBI Taxonomy" id="423536"/>
    <lineage>
        <taxon>Eukaryota</taxon>
        <taxon>Sar</taxon>
        <taxon>Alveolata</taxon>
        <taxon>Perkinsozoa</taxon>
        <taxon>Perkinsea</taxon>
        <taxon>Perkinsida</taxon>
        <taxon>Perkinsidae</taxon>
        <taxon>Perkinsus</taxon>
    </lineage>
</organism>
<reference evidence="2 3" key="1">
    <citation type="submission" date="2008-07" db="EMBL/GenBank/DDBJ databases">
        <authorList>
            <person name="El-Sayed N."/>
            <person name="Caler E."/>
            <person name="Inman J."/>
            <person name="Amedeo P."/>
            <person name="Hass B."/>
            <person name="Wortman J."/>
        </authorList>
    </citation>
    <scope>NUCLEOTIDE SEQUENCE [LARGE SCALE GENOMIC DNA]</scope>
    <source>
        <strain evidence="3">ATCC 50983 / TXsc</strain>
    </source>
</reference>
<feature type="compositionally biased region" description="Low complexity" evidence="1">
    <location>
        <begin position="15"/>
        <end position="32"/>
    </location>
</feature>
<dbReference type="InParanoid" id="C5K620"/>
<dbReference type="GeneID" id="9059036"/>
<proteinExistence type="predicted"/>
<evidence type="ECO:0000313" key="2">
    <source>
        <dbReference type="EMBL" id="EER20050.1"/>
    </source>
</evidence>
<keyword evidence="3" id="KW-1185">Reference proteome</keyword>
<evidence type="ECO:0000256" key="1">
    <source>
        <dbReference type="SAM" id="MobiDB-lite"/>
    </source>
</evidence>
<protein>
    <submittedName>
        <fullName evidence="2">Uncharacterized protein</fullName>
    </submittedName>
</protein>
<evidence type="ECO:0000313" key="3">
    <source>
        <dbReference type="Proteomes" id="UP000007800"/>
    </source>
</evidence>
<dbReference type="EMBL" id="GG670840">
    <property type="protein sequence ID" value="EER20050.1"/>
    <property type="molecule type" value="Genomic_DNA"/>
</dbReference>